<dbReference type="SUPFAM" id="SSF55811">
    <property type="entry name" value="Nudix"/>
    <property type="match status" value="1"/>
</dbReference>
<sequence length="160" mass="18138">MDINKLAKELKKIKPFPNMPPEIFFALTKLLPLLAIELFAVNKKGEFVLVQKNGQENGWALPGGFLGLNEDFEVACQRIAKKYLGVKVSRTTFLGICNLPEKIYGKGKGQAVVLIFKYELPESAKNITYFKKIPKEILSHHKFILNYIFGQVRANKRLGL</sequence>
<gene>
    <name evidence="2" type="ORF">COV31_00195</name>
</gene>
<dbReference type="InterPro" id="IPR000086">
    <property type="entry name" value="NUDIX_hydrolase_dom"/>
</dbReference>
<feature type="domain" description="Nudix hydrolase" evidence="1">
    <location>
        <begin position="38"/>
        <end position="97"/>
    </location>
</feature>
<dbReference type="Gene3D" id="3.90.79.10">
    <property type="entry name" value="Nucleoside Triphosphate Pyrophosphohydrolase"/>
    <property type="match status" value="1"/>
</dbReference>
<protein>
    <recommendedName>
        <fullName evidence="1">Nudix hydrolase domain-containing protein</fullName>
    </recommendedName>
</protein>
<proteinExistence type="predicted"/>
<evidence type="ECO:0000259" key="1">
    <source>
        <dbReference type="Pfam" id="PF00293"/>
    </source>
</evidence>
<accession>A0A2H0R741</accession>
<dbReference type="AlphaFoldDB" id="A0A2H0R741"/>
<reference evidence="2 3" key="1">
    <citation type="submission" date="2017-09" db="EMBL/GenBank/DDBJ databases">
        <title>Depth-based differentiation of microbial function through sediment-hosted aquifers and enrichment of novel symbionts in the deep terrestrial subsurface.</title>
        <authorList>
            <person name="Probst A.J."/>
            <person name="Ladd B."/>
            <person name="Jarett J.K."/>
            <person name="Geller-Mcgrath D.E."/>
            <person name="Sieber C.M."/>
            <person name="Emerson J.B."/>
            <person name="Anantharaman K."/>
            <person name="Thomas B.C."/>
            <person name="Malmstrom R."/>
            <person name="Stieglmeier M."/>
            <person name="Klingl A."/>
            <person name="Woyke T."/>
            <person name="Ryan C.M."/>
            <person name="Banfield J.F."/>
        </authorList>
    </citation>
    <scope>NUCLEOTIDE SEQUENCE [LARGE SCALE GENOMIC DNA]</scope>
    <source>
        <strain evidence="2">CG10_big_fil_rev_8_21_14_0_10_46_23</strain>
    </source>
</reference>
<organism evidence="2 3">
    <name type="scientific">Candidatus Yanofskybacteria bacterium CG10_big_fil_rev_8_21_14_0_10_46_23</name>
    <dbReference type="NCBI Taxonomy" id="1975098"/>
    <lineage>
        <taxon>Bacteria</taxon>
        <taxon>Candidatus Yanofskyibacteriota</taxon>
    </lineage>
</organism>
<evidence type="ECO:0000313" key="2">
    <source>
        <dbReference type="EMBL" id="PIR41645.1"/>
    </source>
</evidence>
<comment type="caution">
    <text evidence="2">The sequence shown here is derived from an EMBL/GenBank/DDBJ whole genome shotgun (WGS) entry which is preliminary data.</text>
</comment>
<dbReference type="Proteomes" id="UP000230232">
    <property type="component" value="Unassembled WGS sequence"/>
</dbReference>
<evidence type="ECO:0000313" key="3">
    <source>
        <dbReference type="Proteomes" id="UP000230232"/>
    </source>
</evidence>
<dbReference type="EMBL" id="PCXO01000003">
    <property type="protein sequence ID" value="PIR41645.1"/>
    <property type="molecule type" value="Genomic_DNA"/>
</dbReference>
<dbReference type="InterPro" id="IPR015797">
    <property type="entry name" value="NUDIX_hydrolase-like_dom_sf"/>
</dbReference>
<name>A0A2H0R741_9BACT</name>
<dbReference type="Pfam" id="PF00293">
    <property type="entry name" value="NUDIX"/>
    <property type="match status" value="1"/>
</dbReference>